<protein>
    <submittedName>
        <fullName evidence="2">TniQ protein</fullName>
    </submittedName>
</protein>
<organism evidence="2 3">
    <name type="scientific">Rhodovulum visakhapatnamense</name>
    <dbReference type="NCBI Taxonomy" id="364297"/>
    <lineage>
        <taxon>Bacteria</taxon>
        <taxon>Pseudomonadati</taxon>
        <taxon>Pseudomonadota</taxon>
        <taxon>Alphaproteobacteria</taxon>
        <taxon>Rhodobacterales</taxon>
        <taxon>Paracoccaceae</taxon>
        <taxon>Rhodovulum</taxon>
    </lineage>
</organism>
<accession>A0A4V3GS23</accession>
<dbReference type="InterPro" id="IPR009492">
    <property type="entry name" value="TniQ"/>
</dbReference>
<dbReference type="AlphaFoldDB" id="A0A4V3GS23"/>
<feature type="domain" description="TniQ" evidence="1">
    <location>
        <begin position="7"/>
        <end position="138"/>
    </location>
</feature>
<name>A0A4V3GS23_9RHOB</name>
<dbReference type="RefSeq" id="WP_134079631.1">
    <property type="nucleotide sequence ID" value="NZ_SOEB01000044.1"/>
</dbReference>
<gene>
    <name evidence="2" type="ORF">EV657_1444</name>
</gene>
<sequence length="627" mass="68642">MTRLALTLPLTPYETQTSYVSRLAARNGCASAYEFCHDVGLDWRAVINGESHELARLADISGENAGRLISQAIRVVGRRRLATRYAVVSDKVLERTQVRLCPICARGAEHGEVPFSAIQVVQNVVAPVVTCPWHKLPLIILPRARFAIDNFDVTAVARKHRQMLELPQIALSTARPAAVETYMLERLVDGRATCDWLDELPAHVIARASEVIGLRANLGADTALSGHDSSVLNHARAVGFDVLQGGPDVLAHWLETTCISNEGRRRRYGKDLGPINTWLTDSRLHPDYFPLRKVFAEFVIRNYAVTAGAKILGEIVATPKLLPTRHFARAVGVSTSFIRDVISSGLAPPPPSELADLSYLSLVTAEQANAVRKINGNVIEPIEAREMLGCSEGTFASILKAGLVRPLQGSPAHLRWFSRSDVVDLLTRVRELPVVKQAHRDAVPLAAAAQASKCSIGELLGMLMRGEIRMARSRRDGPPVSSIVLARPAVSAICPSYDGRGILRSDAAKTLGVSVRTIARLLHLGRLETLEERHPMTGEAFVTVQKESLEAFRARYIAIARAGDEIGESFQAVQSAVDRLNISLLSAGRRGARFLHRRDLPRIVDDLHVREINGKRRRRKAGAPIAG</sequence>
<evidence type="ECO:0000313" key="2">
    <source>
        <dbReference type="EMBL" id="TDX21233.1"/>
    </source>
</evidence>
<reference evidence="2 3" key="1">
    <citation type="submission" date="2019-03" db="EMBL/GenBank/DDBJ databases">
        <title>Genomic Encyclopedia of Type Strains, Phase IV (KMG-IV): sequencing the most valuable type-strain genomes for metagenomic binning, comparative biology and taxonomic classification.</title>
        <authorList>
            <person name="Goeker M."/>
        </authorList>
    </citation>
    <scope>NUCLEOTIDE SEQUENCE [LARGE SCALE GENOMIC DNA]</scope>
    <source>
        <strain evidence="2 3">JA181</strain>
    </source>
</reference>
<evidence type="ECO:0000259" key="1">
    <source>
        <dbReference type="Pfam" id="PF06527"/>
    </source>
</evidence>
<comment type="caution">
    <text evidence="2">The sequence shown here is derived from an EMBL/GenBank/DDBJ whole genome shotgun (WGS) entry which is preliminary data.</text>
</comment>
<dbReference type="EMBL" id="SOEB01000044">
    <property type="protein sequence ID" value="TDX21233.1"/>
    <property type="molecule type" value="Genomic_DNA"/>
</dbReference>
<dbReference type="Proteomes" id="UP000295484">
    <property type="component" value="Unassembled WGS sequence"/>
</dbReference>
<evidence type="ECO:0000313" key="3">
    <source>
        <dbReference type="Proteomes" id="UP000295484"/>
    </source>
</evidence>
<proteinExistence type="predicted"/>
<dbReference type="Pfam" id="PF06527">
    <property type="entry name" value="TniQ"/>
    <property type="match status" value="1"/>
</dbReference>